<keyword evidence="1" id="KW-0175">Coiled coil</keyword>
<protein>
    <submittedName>
        <fullName evidence="3">Uncharacterized protein</fullName>
    </submittedName>
</protein>
<feature type="region of interest" description="Disordered" evidence="2">
    <location>
        <begin position="1"/>
        <end position="62"/>
    </location>
</feature>
<sequence>MGPVSVTSNTFNSNRRHRSKRTGIKATNAGKSKIRKKRDSVSETKSPQAQAPGNEKNSYNQDLSRARIKKVLEQLVSTLNRIEDRVSSVEKHMMIMKNPTSSSIETRIKEAEQQLEKLSAAPGFSCNQNNSGIELESDYGLEVQENDDDDCIRPPGFIITAPEFSDNDDDHDEEELARKVTDKSASPESTCVVDKCETANSFPDQENSAKRSWIFTCFFCSGL</sequence>
<feature type="compositionally biased region" description="Polar residues" evidence="2">
    <location>
        <begin position="1"/>
        <end position="13"/>
    </location>
</feature>
<dbReference type="EMBL" id="JANJYI010000009">
    <property type="protein sequence ID" value="KAK2637041.1"/>
    <property type="molecule type" value="Genomic_DNA"/>
</dbReference>
<dbReference type="Proteomes" id="UP001280121">
    <property type="component" value="Unassembled WGS sequence"/>
</dbReference>
<feature type="compositionally biased region" description="Polar residues" evidence="2">
    <location>
        <begin position="43"/>
        <end position="62"/>
    </location>
</feature>
<comment type="caution">
    <text evidence="3">The sequence shown here is derived from an EMBL/GenBank/DDBJ whole genome shotgun (WGS) entry which is preliminary data.</text>
</comment>
<evidence type="ECO:0000256" key="1">
    <source>
        <dbReference type="SAM" id="Coils"/>
    </source>
</evidence>
<feature type="region of interest" description="Disordered" evidence="2">
    <location>
        <begin position="162"/>
        <end position="189"/>
    </location>
</feature>
<proteinExistence type="predicted"/>
<feature type="coiled-coil region" evidence="1">
    <location>
        <begin position="65"/>
        <end position="121"/>
    </location>
</feature>
<organism evidence="3 4">
    <name type="scientific">Dipteronia dyeriana</name>
    <dbReference type="NCBI Taxonomy" id="168575"/>
    <lineage>
        <taxon>Eukaryota</taxon>
        <taxon>Viridiplantae</taxon>
        <taxon>Streptophyta</taxon>
        <taxon>Embryophyta</taxon>
        <taxon>Tracheophyta</taxon>
        <taxon>Spermatophyta</taxon>
        <taxon>Magnoliopsida</taxon>
        <taxon>eudicotyledons</taxon>
        <taxon>Gunneridae</taxon>
        <taxon>Pentapetalae</taxon>
        <taxon>rosids</taxon>
        <taxon>malvids</taxon>
        <taxon>Sapindales</taxon>
        <taxon>Sapindaceae</taxon>
        <taxon>Hippocastanoideae</taxon>
        <taxon>Acereae</taxon>
        <taxon>Dipteronia</taxon>
    </lineage>
</organism>
<reference evidence="3" key="1">
    <citation type="journal article" date="2023" name="Plant J.">
        <title>Genome sequences and population genomics provide insights into the demographic history, inbreeding, and mutation load of two 'living fossil' tree species of Dipteronia.</title>
        <authorList>
            <person name="Feng Y."/>
            <person name="Comes H.P."/>
            <person name="Chen J."/>
            <person name="Zhu S."/>
            <person name="Lu R."/>
            <person name="Zhang X."/>
            <person name="Li P."/>
            <person name="Qiu J."/>
            <person name="Olsen K.M."/>
            <person name="Qiu Y."/>
        </authorList>
    </citation>
    <scope>NUCLEOTIDE SEQUENCE</scope>
    <source>
        <strain evidence="3">KIB01</strain>
    </source>
</reference>
<name>A0AAD9TJR5_9ROSI</name>
<keyword evidence="4" id="KW-1185">Reference proteome</keyword>
<dbReference type="AlphaFoldDB" id="A0AAD9TJR5"/>
<evidence type="ECO:0000313" key="4">
    <source>
        <dbReference type="Proteomes" id="UP001280121"/>
    </source>
</evidence>
<accession>A0AAD9TJR5</accession>
<evidence type="ECO:0000313" key="3">
    <source>
        <dbReference type="EMBL" id="KAK2637041.1"/>
    </source>
</evidence>
<evidence type="ECO:0000256" key="2">
    <source>
        <dbReference type="SAM" id="MobiDB-lite"/>
    </source>
</evidence>
<feature type="compositionally biased region" description="Basic residues" evidence="2">
    <location>
        <begin position="14"/>
        <end position="23"/>
    </location>
</feature>
<feature type="compositionally biased region" description="Acidic residues" evidence="2">
    <location>
        <begin position="165"/>
        <end position="175"/>
    </location>
</feature>
<gene>
    <name evidence="3" type="ORF">Ddye_031833</name>
</gene>